<proteinExistence type="predicted"/>
<accession>A0A557P380</accession>
<organism evidence="3 4">
    <name type="scientific">Vibrio algivorus</name>
    <dbReference type="NCBI Taxonomy" id="1667024"/>
    <lineage>
        <taxon>Bacteria</taxon>
        <taxon>Pseudomonadati</taxon>
        <taxon>Pseudomonadota</taxon>
        <taxon>Gammaproteobacteria</taxon>
        <taxon>Vibrionales</taxon>
        <taxon>Vibrionaceae</taxon>
        <taxon>Vibrio</taxon>
    </lineage>
</organism>
<evidence type="ECO:0000313" key="4">
    <source>
        <dbReference type="Proteomes" id="UP000319828"/>
    </source>
</evidence>
<evidence type="ECO:0000313" key="5">
    <source>
        <dbReference type="Proteomes" id="UP001157156"/>
    </source>
</evidence>
<gene>
    <name evidence="3" type="ORF">FOF44_12400</name>
    <name evidence="2" type="ORF">GCM10007931_08930</name>
</gene>
<dbReference type="InterPro" id="IPR007110">
    <property type="entry name" value="Ig-like_dom"/>
</dbReference>
<keyword evidence="5" id="KW-1185">Reference proteome</keyword>
<comment type="caution">
    <text evidence="3">The sequence shown here is derived from an EMBL/GenBank/DDBJ whole genome shotgun (WGS) entry which is preliminary data.</text>
</comment>
<dbReference type="InterPro" id="IPR013783">
    <property type="entry name" value="Ig-like_fold"/>
</dbReference>
<dbReference type="Proteomes" id="UP000319828">
    <property type="component" value="Unassembled WGS sequence"/>
</dbReference>
<dbReference type="Proteomes" id="UP001157156">
    <property type="component" value="Unassembled WGS sequence"/>
</dbReference>
<dbReference type="AlphaFoldDB" id="A0A557P380"/>
<reference evidence="2" key="1">
    <citation type="journal article" date="2014" name="Int. J. Syst. Evol. Microbiol.">
        <title>Complete genome of a new Firmicutes species belonging to the dominant human colonic microbiota ('Ruminococcus bicirculans') reveals two chromosomes and a selective capacity to utilize plant glucans.</title>
        <authorList>
            <consortium name="NISC Comparative Sequencing Program"/>
            <person name="Wegmann U."/>
            <person name="Louis P."/>
            <person name="Goesmann A."/>
            <person name="Henrissat B."/>
            <person name="Duncan S.H."/>
            <person name="Flint H.J."/>
        </authorList>
    </citation>
    <scope>NUCLEOTIDE SEQUENCE</scope>
    <source>
        <strain evidence="2">NBRC 111146</strain>
    </source>
</reference>
<reference evidence="3 4" key="3">
    <citation type="submission" date="2019-07" db="EMBL/GenBank/DDBJ databases">
        <title>The draft genome sequence of Vibrio algivorus M1486.</title>
        <authorList>
            <person name="Meng X."/>
        </authorList>
    </citation>
    <scope>NUCLEOTIDE SEQUENCE [LARGE SCALE GENOMIC DNA]</scope>
    <source>
        <strain evidence="3 4">M1486</strain>
    </source>
</reference>
<feature type="domain" description="Ig-like" evidence="1">
    <location>
        <begin position="34"/>
        <end position="114"/>
    </location>
</feature>
<reference evidence="2" key="4">
    <citation type="submission" date="2023-01" db="EMBL/GenBank/DDBJ databases">
        <title>Draft genome sequence of Vibrio algivorus strain NBRC 111146.</title>
        <authorList>
            <person name="Sun Q."/>
            <person name="Mori K."/>
        </authorList>
    </citation>
    <scope>NUCLEOTIDE SEQUENCE</scope>
    <source>
        <strain evidence="2">NBRC 111146</strain>
    </source>
</reference>
<dbReference type="Gene3D" id="2.60.40.10">
    <property type="entry name" value="Immunoglobulins"/>
    <property type="match status" value="1"/>
</dbReference>
<dbReference type="SUPFAM" id="SSF48726">
    <property type="entry name" value="Immunoglobulin"/>
    <property type="match status" value="1"/>
</dbReference>
<sequence length="258" mass="26921">MALFIDNQEMLNLSIDGIAIDNVNVDGVTVAQKPTITTQPIATTIDDTQTAILSVVADGLGSTLSYQWYMDDTAISGATAASYTFTPSATGTYSFYCRVNGFGGYTQTDSVNISVETSGSIHQWTLGQDLTAIIFNSYGFVSSGDSSGVAIGDFQPRSTIIGLDCVSMVLSEYKDPSNGSAAALAFLGNFSGSISVDVAGYGVMSGPLAYSAEDNSTYLNIWTVPPEGSPSGATNGEGFSAFMKSHIGQTVTVKITTE</sequence>
<evidence type="ECO:0000259" key="1">
    <source>
        <dbReference type="PROSITE" id="PS50835"/>
    </source>
</evidence>
<reference evidence="5" key="2">
    <citation type="journal article" date="2019" name="Int. J. Syst. Evol. Microbiol.">
        <title>The Global Catalogue of Microorganisms (GCM) 10K type strain sequencing project: providing services to taxonomists for standard genome sequencing and annotation.</title>
        <authorList>
            <consortium name="The Broad Institute Genomics Platform"/>
            <consortium name="The Broad Institute Genome Sequencing Center for Infectious Disease"/>
            <person name="Wu L."/>
            <person name="Ma J."/>
        </authorList>
    </citation>
    <scope>NUCLEOTIDE SEQUENCE [LARGE SCALE GENOMIC DNA]</scope>
    <source>
        <strain evidence="5">NBRC 111146</strain>
    </source>
</reference>
<dbReference type="InterPro" id="IPR036179">
    <property type="entry name" value="Ig-like_dom_sf"/>
</dbReference>
<dbReference type="RefSeq" id="WP_089124294.1">
    <property type="nucleotide sequence ID" value="NZ_BSPV01000003.1"/>
</dbReference>
<dbReference type="EMBL" id="VMKJ01000026">
    <property type="protein sequence ID" value="TVO35097.1"/>
    <property type="molecule type" value="Genomic_DNA"/>
</dbReference>
<dbReference type="PROSITE" id="PS50835">
    <property type="entry name" value="IG_LIKE"/>
    <property type="match status" value="1"/>
</dbReference>
<dbReference type="OrthoDB" id="9796530at2"/>
<evidence type="ECO:0000313" key="2">
    <source>
        <dbReference type="EMBL" id="GLT13919.1"/>
    </source>
</evidence>
<name>A0A557P380_9VIBR</name>
<evidence type="ECO:0000313" key="3">
    <source>
        <dbReference type="EMBL" id="TVO35097.1"/>
    </source>
</evidence>
<dbReference type="EMBL" id="BSPV01000003">
    <property type="protein sequence ID" value="GLT13919.1"/>
    <property type="molecule type" value="Genomic_DNA"/>
</dbReference>
<protein>
    <recommendedName>
        <fullName evidence="1">Ig-like domain-containing protein</fullName>
    </recommendedName>
</protein>